<reference evidence="4 6" key="1">
    <citation type="journal article" date="2012" name="Nature">
        <title>Algal genomes reveal evolutionary mosaicism and the fate of nucleomorphs.</title>
        <authorList>
            <consortium name="DOE Joint Genome Institute"/>
            <person name="Curtis B.A."/>
            <person name="Tanifuji G."/>
            <person name="Burki F."/>
            <person name="Gruber A."/>
            <person name="Irimia M."/>
            <person name="Maruyama S."/>
            <person name="Arias M.C."/>
            <person name="Ball S.G."/>
            <person name="Gile G.H."/>
            <person name="Hirakawa Y."/>
            <person name="Hopkins J.F."/>
            <person name="Kuo A."/>
            <person name="Rensing S.A."/>
            <person name="Schmutz J."/>
            <person name="Symeonidi A."/>
            <person name="Elias M."/>
            <person name="Eveleigh R.J."/>
            <person name="Herman E.K."/>
            <person name="Klute M.J."/>
            <person name="Nakayama T."/>
            <person name="Obornik M."/>
            <person name="Reyes-Prieto A."/>
            <person name="Armbrust E.V."/>
            <person name="Aves S.J."/>
            <person name="Beiko R.G."/>
            <person name="Coutinho P."/>
            <person name="Dacks J.B."/>
            <person name="Durnford D.G."/>
            <person name="Fast N.M."/>
            <person name="Green B.R."/>
            <person name="Grisdale C.J."/>
            <person name="Hempel F."/>
            <person name="Henrissat B."/>
            <person name="Hoppner M.P."/>
            <person name="Ishida K."/>
            <person name="Kim E."/>
            <person name="Koreny L."/>
            <person name="Kroth P.G."/>
            <person name="Liu Y."/>
            <person name="Malik S.B."/>
            <person name="Maier U.G."/>
            <person name="McRose D."/>
            <person name="Mock T."/>
            <person name="Neilson J.A."/>
            <person name="Onodera N.T."/>
            <person name="Poole A.M."/>
            <person name="Pritham E.J."/>
            <person name="Richards T.A."/>
            <person name="Rocap G."/>
            <person name="Roy S.W."/>
            <person name="Sarai C."/>
            <person name="Schaack S."/>
            <person name="Shirato S."/>
            <person name="Slamovits C.H."/>
            <person name="Spencer D.F."/>
            <person name="Suzuki S."/>
            <person name="Worden A.Z."/>
            <person name="Zauner S."/>
            <person name="Barry K."/>
            <person name="Bell C."/>
            <person name="Bharti A.K."/>
            <person name="Crow J.A."/>
            <person name="Grimwood J."/>
            <person name="Kramer R."/>
            <person name="Lindquist E."/>
            <person name="Lucas S."/>
            <person name="Salamov A."/>
            <person name="McFadden G.I."/>
            <person name="Lane C.E."/>
            <person name="Keeling P.J."/>
            <person name="Gray M.W."/>
            <person name="Grigoriev I.V."/>
            <person name="Archibald J.M."/>
        </authorList>
    </citation>
    <scope>NUCLEOTIDE SEQUENCE</scope>
    <source>
        <strain evidence="4 6">CCMP2712</strain>
    </source>
</reference>
<reference evidence="6" key="2">
    <citation type="submission" date="2012-11" db="EMBL/GenBank/DDBJ databases">
        <authorList>
            <person name="Kuo A."/>
            <person name="Curtis B.A."/>
            <person name="Tanifuji G."/>
            <person name="Burki F."/>
            <person name="Gruber A."/>
            <person name="Irimia M."/>
            <person name="Maruyama S."/>
            <person name="Arias M.C."/>
            <person name="Ball S.G."/>
            <person name="Gile G.H."/>
            <person name="Hirakawa Y."/>
            <person name="Hopkins J.F."/>
            <person name="Rensing S.A."/>
            <person name="Schmutz J."/>
            <person name="Symeonidi A."/>
            <person name="Elias M."/>
            <person name="Eveleigh R.J."/>
            <person name="Herman E.K."/>
            <person name="Klute M.J."/>
            <person name="Nakayama T."/>
            <person name="Obornik M."/>
            <person name="Reyes-Prieto A."/>
            <person name="Armbrust E.V."/>
            <person name="Aves S.J."/>
            <person name="Beiko R.G."/>
            <person name="Coutinho P."/>
            <person name="Dacks J.B."/>
            <person name="Durnford D.G."/>
            <person name="Fast N.M."/>
            <person name="Green B.R."/>
            <person name="Grisdale C."/>
            <person name="Hempe F."/>
            <person name="Henrissat B."/>
            <person name="Hoppner M.P."/>
            <person name="Ishida K.-I."/>
            <person name="Kim E."/>
            <person name="Koreny L."/>
            <person name="Kroth P.G."/>
            <person name="Liu Y."/>
            <person name="Malik S.-B."/>
            <person name="Maier U.G."/>
            <person name="McRose D."/>
            <person name="Mock T."/>
            <person name="Neilson J.A."/>
            <person name="Onodera N.T."/>
            <person name="Poole A.M."/>
            <person name="Pritham E.J."/>
            <person name="Richards T.A."/>
            <person name="Rocap G."/>
            <person name="Roy S.W."/>
            <person name="Sarai C."/>
            <person name="Schaack S."/>
            <person name="Shirato S."/>
            <person name="Slamovits C.H."/>
            <person name="Spencer D.F."/>
            <person name="Suzuki S."/>
            <person name="Worden A.Z."/>
            <person name="Zauner S."/>
            <person name="Barry K."/>
            <person name="Bell C."/>
            <person name="Bharti A.K."/>
            <person name="Crow J.A."/>
            <person name="Grimwood J."/>
            <person name="Kramer R."/>
            <person name="Lindquist E."/>
            <person name="Lucas S."/>
            <person name="Salamov A."/>
            <person name="McFadden G.I."/>
            <person name="Lane C.E."/>
            <person name="Keeling P.J."/>
            <person name="Gray M.W."/>
            <person name="Grigoriev I.V."/>
            <person name="Archibald J.M."/>
        </authorList>
    </citation>
    <scope>NUCLEOTIDE SEQUENCE</scope>
    <source>
        <strain evidence="6">CCMP2712</strain>
    </source>
</reference>
<dbReference type="EMBL" id="JH992998">
    <property type="protein sequence ID" value="EKX45677.1"/>
    <property type="molecule type" value="Genomic_DNA"/>
</dbReference>
<dbReference type="HOGENOM" id="CLU_1182091_0_0_1"/>
<keyword evidence="2" id="KW-1133">Transmembrane helix</keyword>
<dbReference type="InterPro" id="IPR001461">
    <property type="entry name" value="Aspartic_peptidase_A1"/>
</dbReference>
<accession>L1JBI5</accession>
<dbReference type="Gene3D" id="2.40.70.10">
    <property type="entry name" value="Acid Proteases"/>
    <property type="match status" value="2"/>
</dbReference>
<dbReference type="Proteomes" id="UP000011087">
    <property type="component" value="Unassembled WGS sequence"/>
</dbReference>
<evidence type="ECO:0000259" key="3">
    <source>
        <dbReference type="PROSITE" id="PS51767"/>
    </source>
</evidence>
<protein>
    <recommendedName>
        <fullName evidence="3">Peptidase A1 domain-containing protein</fullName>
    </recommendedName>
</protein>
<keyword evidence="6" id="KW-1185">Reference proteome</keyword>
<dbReference type="RefSeq" id="XP_005832657.1">
    <property type="nucleotide sequence ID" value="XM_005832600.1"/>
</dbReference>
<dbReference type="PaxDb" id="55529-EKX45677"/>
<dbReference type="KEGG" id="gtt:GUITHDRAFT_152664"/>
<feature type="domain" description="Peptidase A1" evidence="3">
    <location>
        <begin position="128"/>
        <end position="235"/>
    </location>
</feature>
<dbReference type="Pfam" id="PF00026">
    <property type="entry name" value="Asp"/>
    <property type="match status" value="2"/>
</dbReference>
<dbReference type="PANTHER" id="PTHR47966:SF51">
    <property type="entry name" value="BETA-SITE APP-CLEAVING ENZYME, ISOFORM A-RELATED"/>
    <property type="match status" value="1"/>
</dbReference>
<reference evidence="5" key="3">
    <citation type="submission" date="2016-03" db="UniProtKB">
        <authorList>
            <consortium name="EnsemblProtists"/>
        </authorList>
    </citation>
    <scope>IDENTIFICATION</scope>
</reference>
<keyword evidence="2" id="KW-0812">Transmembrane</keyword>
<dbReference type="InterPro" id="IPR021109">
    <property type="entry name" value="Peptidase_aspartic_dom_sf"/>
</dbReference>
<evidence type="ECO:0000313" key="4">
    <source>
        <dbReference type="EMBL" id="EKX45677.1"/>
    </source>
</evidence>
<feature type="domain" description="Peptidase A1" evidence="3">
    <location>
        <begin position="1"/>
        <end position="80"/>
    </location>
</feature>
<dbReference type="GO" id="GO:0006508">
    <property type="term" value="P:proteolysis"/>
    <property type="evidence" value="ECO:0007669"/>
    <property type="project" value="InterPro"/>
</dbReference>
<evidence type="ECO:0000313" key="5">
    <source>
        <dbReference type="EnsemblProtists" id="EKX45677"/>
    </source>
</evidence>
<feature type="transmembrane region" description="Helical" evidence="2">
    <location>
        <begin position="202"/>
        <end position="220"/>
    </location>
</feature>
<dbReference type="AlphaFoldDB" id="L1JBI5"/>
<dbReference type="EnsemblProtists" id="EKX45677">
    <property type="protein sequence ID" value="EKX45677"/>
    <property type="gene ID" value="GUITHDRAFT_152664"/>
</dbReference>
<keyword evidence="2" id="KW-0472">Membrane</keyword>
<organism evidence="4">
    <name type="scientific">Guillardia theta (strain CCMP2712)</name>
    <name type="common">Cryptophyte</name>
    <dbReference type="NCBI Taxonomy" id="905079"/>
    <lineage>
        <taxon>Eukaryota</taxon>
        <taxon>Cryptophyceae</taxon>
        <taxon>Pyrenomonadales</taxon>
        <taxon>Geminigeraceae</taxon>
        <taxon>Guillardia</taxon>
    </lineage>
</organism>
<dbReference type="InterPro" id="IPR033121">
    <property type="entry name" value="PEPTIDASE_A1"/>
</dbReference>
<gene>
    <name evidence="4" type="ORF">GUITHDRAFT_152664</name>
</gene>
<evidence type="ECO:0000256" key="1">
    <source>
        <dbReference type="ARBA" id="ARBA00007447"/>
    </source>
</evidence>
<dbReference type="PANTHER" id="PTHR47966">
    <property type="entry name" value="BETA-SITE APP-CLEAVING ENZYME, ISOFORM A-RELATED"/>
    <property type="match status" value="1"/>
</dbReference>
<evidence type="ECO:0000313" key="6">
    <source>
        <dbReference type="Proteomes" id="UP000011087"/>
    </source>
</evidence>
<dbReference type="PROSITE" id="PS51767">
    <property type="entry name" value="PEPTIDASE_A1"/>
    <property type="match status" value="2"/>
</dbReference>
<dbReference type="GeneID" id="17302211"/>
<proteinExistence type="inferred from homology"/>
<name>L1JBI5_GUITC</name>
<dbReference type="GO" id="GO:0004190">
    <property type="term" value="F:aspartic-type endopeptidase activity"/>
    <property type="evidence" value="ECO:0007669"/>
    <property type="project" value="InterPro"/>
</dbReference>
<dbReference type="SUPFAM" id="SSF50630">
    <property type="entry name" value="Acid proteases"/>
    <property type="match status" value="2"/>
</dbReference>
<sequence>MINEGLKSSGSNVYMTVNGEEMVLPYESLLITGTDKPCVRGSPPLQQGSIILGDVFFRNYAVLFDMEHSSRVEPATIGVAKINANYKIIPESTPIIPVNELGEPLVRMHVHRGVDKLPIEDNSQGTQYFVQLTIGTPPQLFKLAFDTGSSTLGVFVAPPTMNDVMSEELGRPIPVVPQELMKQEALLQTKARAFRAPPATSLVPWLVLSLFGIVVVVLLVRERRRRIVDPPYDVL</sequence>
<dbReference type="OrthoDB" id="771136at2759"/>
<comment type="similarity">
    <text evidence="1">Belongs to the peptidase A1 family.</text>
</comment>
<evidence type="ECO:0000256" key="2">
    <source>
        <dbReference type="SAM" id="Phobius"/>
    </source>
</evidence>